<organism evidence="1 2">
    <name type="scientific">Sphingomonas hengshuiensis</name>
    <dbReference type="NCBI Taxonomy" id="1609977"/>
    <lineage>
        <taxon>Bacteria</taxon>
        <taxon>Pseudomonadati</taxon>
        <taxon>Pseudomonadota</taxon>
        <taxon>Alphaproteobacteria</taxon>
        <taxon>Sphingomonadales</taxon>
        <taxon>Sphingomonadaceae</taxon>
        <taxon>Sphingomonas</taxon>
    </lineage>
</organism>
<dbReference type="SUPFAM" id="SSF46689">
    <property type="entry name" value="Homeodomain-like"/>
    <property type="match status" value="1"/>
</dbReference>
<dbReference type="InterPro" id="IPR009057">
    <property type="entry name" value="Homeodomain-like_sf"/>
</dbReference>
<dbReference type="RefSeq" id="WP_044333848.1">
    <property type="nucleotide sequence ID" value="NZ_CP010836.1"/>
</dbReference>
<dbReference type="EMBL" id="CP010836">
    <property type="protein sequence ID" value="AJP73151.1"/>
    <property type="molecule type" value="Genomic_DNA"/>
</dbReference>
<dbReference type="AlphaFoldDB" id="A0A7U4JAB1"/>
<reference evidence="1 2" key="1">
    <citation type="journal article" date="2015" name="Int. J. Syst. Evol. Microbiol.">
        <title>Sphingomonas hengshuiensis sp. nov., isolated from lake wetland.</title>
        <authorList>
            <person name="Wei S."/>
            <person name="Wang T."/>
            <person name="Liu H."/>
            <person name="Zhang C."/>
            <person name="Guo J."/>
            <person name="Wang Q."/>
            <person name="Liang K."/>
            <person name="Zhang Z."/>
        </authorList>
    </citation>
    <scope>NUCLEOTIDE SEQUENCE [LARGE SCALE GENOMIC DNA]</scope>
    <source>
        <strain evidence="1 2">WHSC-8</strain>
    </source>
</reference>
<evidence type="ECO:0000313" key="2">
    <source>
        <dbReference type="Proteomes" id="UP000032300"/>
    </source>
</evidence>
<evidence type="ECO:0000313" key="1">
    <source>
        <dbReference type="EMBL" id="AJP73151.1"/>
    </source>
</evidence>
<dbReference type="Proteomes" id="UP000032300">
    <property type="component" value="Chromosome"/>
</dbReference>
<sequence>MRRRKLEAWGELEEQLAADIGWAATEKLIEMLGGTRIFVPRAIGVHHPIAVAIGAKAASLLAAKHAGATFDLPKAHYRRERALQTALNRPEGMTIADVAIAFDYTERWIYKMLEQHAAQQEAEDLQGRLFG</sequence>
<protein>
    <recommendedName>
        <fullName evidence="3">Mor transcription activator domain-containing protein</fullName>
    </recommendedName>
</protein>
<evidence type="ECO:0008006" key="3">
    <source>
        <dbReference type="Google" id="ProtNLM"/>
    </source>
</evidence>
<dbReference type="KEGG" id="sphi:TS85_17160"/>
<dbReference type="OrthoDB" id="7585389at2"/>
<accession>A0A7U4JAB1</accession>
<proteinExistence type="predicted"/>
<keyword evidence="2" id="KW-1185">Reference proteome</keyword>
<reference evidence="1 2" key="2">
    <citation type="submission" date="2015-02" db="EMBL/GenBank/DDBJ databases">
        <title>The complete genome of Sphingomonas hengshuiensis sp. WHSC-8 isolated from soil of Hengshui Lake.</title>
        <authorList>
            <person name="Wei S."/>
            <person name="Guo J."/>
            <person name="Su C."/>
            <person name="Wu R."/>
            <person name="Zhang Z."/>
            <person name="Liang K."/>
            <person name="Li H."/>
            <person name="Wang T."/>
            <person name="Liu H."/>
            <person name="Zhang C."/>
            <person name="Li Z."/>
            <person name="Wang Q."/>
            <person name="Meng J."/>
        </authorList>
    </citation>
    <scope>NUCLEOTIDE SEQUENCE [LARGE SCALE GENOMIC DNA]</scope>
    <source>
        <strain evidence="1 2">WHSC-8</strain>
    </source>
</reference>
<gene>
    <name evidence="1" type="ORF">TS85_17160</name>
</gene>
<name>A0A7U4JAB1_9SPHN</name>